<evidence type="ECO:0000256" key="1">
    <source>
        <dbReference type="SAM" id="SignalP"/>
    </source>
</evidence>
<name>A0A146G6L0_TERSA</name>
<evidence type="ECO:0000313" key="3">
    <source>
        <dbReference type="Proteomes" id="UP000076023"/>
    </source>
</evidence>
<dbReference type="AlphaFoldDB" id="A0A146G6L0"/>
<comment type="caution">
    <text evidence="2">The sequence shown here is derived from an EMBL/GenBank/DDBJ whole genome shotgun (WGS) entry which is preliminary data.</text>
</comment>
<evidence type="ECO:0000313" key="2">
    <source>
        <dbReference type="EMBL" id="GAT32574.1"/>
    </source>
</evidence>
<reference evidence="3" key="1">
    <citation type="journal article" date="2017" name="Genome Announc.">
        <title>Draft Genome Sequence of Terrimicrobium sacchariphilum NM-5T, a Facultative Anaerobic Soil Bacterium of the Class Spartobacteria.</title>
        <authorList>
            <person name="Qiu Y.L."/>
            <person name="Tourlousse D.M."/>
            <person name="Matsuura N."/>
            <person name="Ohashi A."/>
            <person name="Sekiguchi Y."/>
        </authorList>
    </citation>
    <scope>NUCLEOTIDE SEQUENCE [LARGE SCALE GENOMIC DNA]</scope>
    <source>
        <strain evidence="3">NM-5</strain>
    </source>
</reference>
<organism evidence="2 3">
    <name type="scientific">Terrimicrobium sacchariphilum</name>
    <dbReference type="NCBI Taxonomy" id="690879"/>
    <lineage>
        <taxon>Bacteria</taxon>
        <taxon>Pseudomonadati</taxon>
        <taxon>Verrucomicrobiota</taxon>
        <taxon>Terrimicrobiia</taxon>
        <taxon>Terrimicrobiales</taxon>
        <taxon>Terrimicrobiaceae</taxon>
        <taxon>Terrimicrobium</taxon>
    </lineage>
</organism>
<dbReference type="InParanoid" id="A0A146G6L0"/>
<proteinExistence type="predicted"/>
<feature type="chain" id="PRO_5007524616" evidence="1">
    <location>
        <begin position="18"/>
        <end position="293"/>
    </location>
</feature>
<sequence>MLALLALALCLLSSLSAAEWTPVLWRGEKAWQSTSQGWVATVSEERSRLVSITRLGDRRNLLYESSREGISWGGHRGWLGPQSAWQPAWPPPRDWESSTALKVTVSGSLLTLTHPHTDRQYPALTRTYDWRGDVLHCRLSWQGGRFYGIHIVQLPRNATVTVRRAVTPELPLGYALVPIYRRPNILVDVPLAHVLSRTEGDTVTLWHANRNEKVAFFPQTIFARIGKYSLQMQRGEESGFSSSVPDRGLLTQVYLGDRINPFIEIEQLSPYAKGRPASTEMLLRPQIGDGRSK</sequence>
<keyword evidence="1" id="KW-0732">Signal</keyword>
<dbReference type="OrthoDB" id="188034at2"/>
<keyword evidence="3" id="KW-1185">Reference proteome</keyword>
<dbReference type="RefSeq" id="WP_075078404.1">
    <property type="nucleotide sequence ID" value="NZ_BDCO01000002.1"/>
</dbReference>
<protein>
    <submittedName>
        <fullName evidence="2">Uncharacterized protein</fullName>
    </submittedName>
</protein>
<accession>A0A146G6L0</accession>
<dbReference type="Proteomes" id="UP000076023">
    <property type="component" value="Unassembled WGS sequence"/>
</dbReference>
<dbReference type="EMBL" id="BDCO01000002">
    <property type="protein sequence ID" value="GAT32574.1"/>
    <property type="molecule type" value="Genomic_DNA"/>
</dbReference>
<gene>
    <name evidence="2" type="ORF">TSACC_2973</name>
</gene>
<feature type="signal peptide" evidence="1">
    <location>
        <begin position="1"/>
        <end position="17"/>
    </location>
</feature>